<dbReference type="Proteomes" id="UP000436801">
    <property type="component" value="Unassembled WGS sequence"/>
</dbReference>
<gene>
    <name evidence="9" type="ORF">GQR91_17715</name>
    <name evidence="10" type="ORF">SAMN05216557_101425</name>
</gene>
<dbReference type="AlphaFoldDB" id="A0A1G7FIN0"/>
<dbReference type="GO" id="GO:0016746">
    <property type="term" value="F:acyltransferase activity"/>
    <property type="evidence" value="ECO:0007669"/>
    <property type="project" value="UniProtKB-KW"/>
</dbReference>
<dbReference type="SUPFAM" id="SSF69593">
    <property type="entry name" value="Glycerol-3-phosphate (1)-acyltransferase"/>
    <property type="match status" value="1"/>
</dbReference>
<dbReference type="OrthoDB" id="9806880at2"/>
<evidence type="ECO:0000256" key="7">
    <source>
        <dbReference type="ARBA" id="ARBA00023315"/>
    </source>
</evidence>
<feature type="domain" description="Phospholipid/glycerol acyltransferase" evidence="8">
    <location>
        <begin position="63"/>
        <end position="177"/>
    </location>
</feature>
<name>A0A1G7FIN0_9SPHN</name>
<keyword evidence="6" id="KW-0472">Membrane</keyword>
<evidence type="ECO:0000313" key="12">
    <source>
        <dbReference type="Proteomes" id="UP000436801"/>
    </source>
</evidence>
<evidence type="ECO:0000256" key="5">
    <source>
        <dbReference type="ARBA" id="ARBA00023098"/>
    </source>
</evidence>
<evidence type="ECO:0000256" key="3">
    <source>
        <dbReference type="ARBA" id="ARBA00022692"/>
    </source>
</evidence>
<reference evidence="9 12" key="2">
    <citation type="submission" date="2019-12" db="EMBL/GenBank/DDBJ databases">
        <authorList>
            <person name="Zheng J."/>
        </authorList>
    </citation>
    <scope>NUCLEOTIDE SEQUENCE [LARGE SCALE GENOMIC DNA]</scope>
    <source>
        <strain evidence="9 12">DSM 27347</strain>
    </source>
</reference>
<dbReference type="Pfam" id="PF01553">
    <property type="entry name" value="Acyltransferase"/>
    <property type="match status" value="1"/>
</dbReference>
<evidence type="ECO:0000313" key="11">
    <source>
        <dbReference type="Proteomes" id="UP000323502"/>
    </source>
</evidence>
<accession>A0A1G7FIN0</accession>
<keyword evidence="7 10" id="KW-0012">Acyltransferase</keyword>
<evidence type="ECO:0000256" key="2">
    <source>
        <dbReference type="ARBA" id="ARBA00022679"/>
    </source>
</evidence>
<dbReference type="Proteomes" id="UP000323502">
    <property type="component" value="Unassembled WGS sequence"/>
</dbReference>
<keyword evidence="2 10" id="KW-0808">Transferase</keyword>
<dbReference type="CDD" id="cd07989">
    <property type="entry name" value="LPLAT_AGPAT-like"/>
    <property type="match status" value="1"/>
</dbReference>
<evidence type="ECO:0000313" key="10">
    <source>
        <dbReference type="EMBL" id="SDE75786.1"/>
    </source>
</evidence>
<dbReference type="EMBL" id="FNBI01000001">
    <property type="protein sequence ID" value="SDE75786.1"/>
    <property type="molecule type" value="Genomic_DNA"/>
</dbReference>
<keyword evidence="3" id="KW-0812">Transmembrane</keyword>
<dbReference type="SMART" id="SM00563">
    <property type="entry name" value="PlsC"/>
    <property type="match status" value="1"/>
</dbReference>
<dbReference type="GO" id="GO:0006629">
    <property type="term" value="P:lipid metabolic process"/>
    <property type="evidence" value="ECO:0007669"/>
    <property type="project" value="UniProtKB-KW"/>
</dbReference>
<comment type="subcellular location">
    <subcellularLocation>
        <location evidence="1">Membrane</location>
    </subcellularLocation>
</comment>
<evidence type="ECO:0000259" key="8">
    <source>
        <dbReference type="SMART" id="SM00563"/>
    </source>
</evidence>
<evidence type="ECO:0000256" key="1">
    <source>
        <dbReference type="ARBA" id="ARBA00004370"/>
    </source>
</evidence>
<evidence type="ECO:0000256" key="6">
    <source>
        <dbReference type="ARBA" id="ARBA00023136"/>
    </source>
</evidence>
<dbReference type="PANTHER" id="PTHR23063:SF52">
    <property type="entry name" value="LYSOPHOSPHATIDYLCHOLINE ACYLTRANSFERASE"/>
    <property type="match status" value="1"/>
</dbReference>
<keyword evidence="11" id="KW-1185">Reference proteome</keyword>
<protein>
    <submittedName>
        <fullName evidence="9">1-acyl-sn-glycerol-3-phosphate acyltransferase</fullName>
    </submittedName>
    <submittedName>
        <fullName evidence="10">Lyso-ornithine lipid acyltransferase</fullName>
    </submittedName>
</protein>
<dbReference type="PANTHER" id="PTHR23063">
    <property type="entry name" value="PHOSPHOLIPID ACYLTRANSFERASE"/>
    <property type="match status" value="1"/>
</dbReference>
<dbReference type="EMBL" id="WSUT01000005">
    <property type="protein sequence ID" value="MWC45454.1"/>
    <property type="molecule type" value="Genomic_DNA"/>
</dbReference>
<dbReference type="GO" id="GO:0016020">
    <property type="term" value="C:membrane"/>
    <property type="evidence" value="ECO:0007669"/>
    <property type="project" value="UniProtKB-SubCell"/>
</dbReference>
<evidence type="ECO:0000313" key="9">
    <source>
        <dbReference type="EMBL" id="MWC45454.1"/>
    </source>
</evidence>
<dbReference type="InterPro" id="IPR002123">
    <property type="entry name" value="Plipid/glycerol_acylTrfase"/>
</dbReference>
<dbReference type="RefSeq" id="WP_149680968.1">
    <property type="nucleotide sequence ID" value="NZ_FNBI01000001.1"/>
</dbReference>
<keyword evidence="4" id="KW-1133">Transmembrane helix</keyword>
<organism evidence="10 11">
    <name type="scientific">Sphingomonas carotinifaciens</name>
    <dbReference type="NCBI Taxonomy" id="1166323"/>
    <lineage>
        <taxon>Bacteria</taxon>
        <taxon>Pseudomonadati</taxon>
        <taxon>Pseudomonadota</taxon>
        <taxon>Alphaproteobacteria</taxon>
        <taxon>Sphingomonadales</taxon>
        <taxon>Sphingomonadaceae</taxon>
        <taxon>Sphingomonas</taxon>
    </lineage>
</organism>
<sequence>MKQGRLAIRVAGLSASLAGALALHGAWRSGRRASPWPRRFLARVARIAGARARIVGQPLTRDVMFVANHQSWLDIPLLAGATGTSFVAKAELARTPLVGWLCGLNRTLFIERADRLGIADQVQAIRDALARGQPLAIFPEGTTGDGRALLPFKPALFAALDPAPPGIRVQPVRIDYGPAMADLAWPDGEHGQTNAARVLRRPGRFTATLTFCPPFDPADHPGRKAIAAAARRRIADAAPRDCDTPQPRSC</sequence>
<proteinExistence type="predicted"/>
<evidence type="ECO:0000256" key="4">
    <source>
        <dbReference type="ARBA" id="ARBA00022989"/>
    </source>
</evidence>
<keyword evidence="5" id="KW-0443">Lipid metabolism</keyword>
<reference evidence="10 11" key="1">
    <citation type="submission" date="2016-10" db="EMBL/GenBank/DDBJ databases">
        <authorList>
            <person name="Varghese N."/>
            <person name="Submissions S."/>
        </authorList>
    </citation>
    <scope>NUCLEOTIDE SEQUENCE [LARGE SCALE GENOMIC DNA]</scope>
    <source>
        <strain evidence="10 11">S7-754</strain>
    </source>
</reference>